<dbReference type="HOGENOM" id="CLU_1399929_0_0_0"/>
<evidence type="ECO:0000313" key="3">
    <source>
        <dbReference type="Proteomes" id="UP000005096"/>
    </source>
</evidence>
<dbReference type="PaxDb" id="584708-Apau_0635"/>
<dbReference type="Pfam" id="PF21537">
    <property type="entry name" value="DUF1980_C"/>
    <property type="match status" value="1"/>
</dbReference>
<evidence type="ECO:0000313" key="2">
    <source>
        <dbReference type="EMBL" id="EFQ23064.1"/>
    </source>
</evidence>
<name>E3D0Y2_9BACT</name>
<gene>
    <name evidence="2" type="ORF">Apau_0635</name>
</gene>
<dbReference type="AlphaFoldDB" id="E3D0Y2"/>
<dbReference type="eggNOG" id="COG3689">
    <property type="taxonomic scope" value="Bacteria"/>
</dbReference>
<evidence type="ECO:0000259" key="1">
    <source>
        <dbReference type="Pfam" id="PF21537"/>
    </source>
</evidence>
<sequence length="194" mass="21316">MGQEREDRGKRRFPTKRVGVFVLALAVGALELSPGPAPSRVAPQELAELSGVENPSAGTGFYRPAPTLSPKGLISFDDDRFEGIYRELYDHRTRYLGREVELRGTVRREEGLPEKGYLVGRRLRWCCENDEVFLAFVVLGGKAPPDGTGVRVRGRLVEVSTRDPESGKTFPVPAVRAHAVSPDEGFSPVVFPAP</sequence>
<dbReference type="EMBL" id="CM001022">
    <property type="protein sequence ID" value="EFQ23064.1"/>
    <property type="molecule type" value="Genomic_DNA"/>
</dbReference>
<proteinExistence type="predicted"/>
<keyword evidence="3" id="KW-1185">Reference proteome</keyword>
<feature type="domain" description="DUF1980" evidence="1">
    <location>
        <begin position="69"/>
        <end position="159"/>
    </location>
</feature>
<dbReference type="InterPro" id="IPR048447">
    <property type="entry name" value="DUF1980_C"/>
</dbReference>
<organism evidence="2 3">
    <name type="scientific">Aminomonas paucivorans DSM 12260</name>
    <dbReference type="NCBI Taxonomy" id="584708"/>
    <lineage>
        <taxon>Bacteria</taxon>
        <taxon>Thermotogati</taxon>
        <taxon>Synergistota</taxon>
        <taxon>Synergistia</taxon>
        <taxon>Synergistales</taxon>
        <taxon>Synergistaceae</taxon>
        <taxon>Aminomonas</taxon>
    </lineage>
</organism>
<reference evidence="2 3" key="1">
    <citation type="journal article" date="2010" name="Stand. Genomic Sci.">
        <title>Non-contiguous finished genome sequence of Aminomonas paucivorans type strain (GLU-3).</title>
        <authorList>
            <person name="Pitluck S."/>
            <person name="Yasawong M."/>
            <person name="Held B."/>
            <person name="Lapidus A."/>
            <person name="Nolan M."/>
            <person name="Copeland A."/>
            <person name="Lucas S."/>
            <person name="Del Rio T.G."/>
            <person name="Tice H."/>
            <person name="Cheng J.F."/>
            <person name="Chertkov O."/>
            <person name="Goodwin L."/>
            <person name="Tapia R."/>
            <person name="Han C."/>
            <person name="Liolios K."/>
            <person name="Ivanova N."/>
            <person name="Mavromatis K."/>
            <person name="Ovchinnikova G."/>
            <person name="Pati A."/>
            <person name="Chen A."/>
            <person name="Palaniappan K."/>
            <person name="Land M."/>
            <person name="Hauser L."/>
            <person name="Chang Y.J."/>
            <person name="Jeffries C.D."/>
            <person name="Pukall R."/>
            <person name="Spring S."/>
            <person name="Rohde M."/>
            <person name="Sikorski J."/>
            <person name="Goker M."/>
            <person name="Woyke T."/>
            <person name="Bristow J."/>
            <person name="Eisen J.A."/>
            <person name="Markowitz V."/>
            <person name="Hugenholtz P."/>
            <person name="Kyrpides N.C."/>
            <person name="Klenk H.P."/>
        </authorList>
    </citation>
    <scope>NUCLEOTIDE SEQUENCE [LARGE SCALE GENOMIC DNA]</scope>
    <source>
        <strain evidence="2 3">DSM 12260</strain>
    </source>
</reference>
<accession>E3D0Y2</accession>
<dbReference type="Proteomes" id="UP000005096">
    <property type="component" value="Chromosome"/>
</dbReference>
<protein>
    <recommendedName>
        <fullName evidence="1">DUF1980 domain-containing protein</fullName>
    </recommendedName>
</protein>
<dbReference type="STRING" id="584708.Apau_0635"/>